<reference evidence="2 3" key="1">
    <citation type="submission" date="2017-01" db="EMBL/GenBank/DDBJ databases">
        <authorList>
            <person name="Varghese N."/>
            <person name="Submissions S."/>
        </authorList>
    </citation>
    <scope>NUCLEOTIDE SEQUENCE [LARGE SCALE GENOMIC DNA]</scope>
    <source>
        <strain evidence="2 3">ATCC 35905</strain>
    </source>
</reference>
<keyword evidence="1" id="KW-0812">Transmembrane</keyword>
<dbReference type="EMBL" id="FTNE01000002">
    <property type="protein sequence ID" value="SIQ21256.1"/>
    <property type="molecule type" value="Genomic_DNA"/>
</dbReference>
<feature type="transmembrane region" description="Helical" evidence="1">
    <location>
        <begin position="31"/>
        <end position="52"/>
    </location>
</feature>
<feature type="transmembrane region" description="Helical" evidence="1">
    <location>
        <begin position="64"/>
        <end position="91"/>
    </location>
</feature>
<protein>
    <submittedName>
        <fullName evidence="2">Uncharacterized protein</fullName>
    </submittedName>
</protein>
<proteinExistence type="predicted"/>
<comment type="caution">
    <text evidence="2">The sequence shown here is derived from an EMBL/GenBank/DDBJ whole genome shotgun (WGS) entry which is preliminary data.</text>
</comment>
<name>A0A8G2CJD2_ACIRU</name>
<dbReference type="RefSeq" id="WP_029312086.1">
    <property type="nucleotide sequence ID" value="NZ_FTNE01000002.1"/>
</dbReference>
<evidence type="ECO:0000256" key="1">
    <source>
        <dbReference type="SAM" id="Phobius"/>
    </source>
</evidence>
<accession>A0A8G2CJD2</accession>
<keyword evidence="3" id="KW-1185">Reference proteome</keyword>
<dbReference type="AlphaFoldDB" id="A0A8G2CJD2"/>
<evidence type="ECO:0000313" key="3">
    <source>
        <dbReference type="Proteomes" id="UP000186308"/>
    </source>
</evidence>
<gene>
    <name evidence="2" type="ORF">SAMN05421828_102222</name>
</gene>
<feature type="transmembrane region" description="Helical" evidence="1">
    <location>
        <begin position="97"/>
        <end position="121"/>
    </location>
</feature>
<keyword evidence="1" id="KW-1133">Transmembrane helix</keyword>
<dbReference type="Proteomes" id="UP000186308">
    <property type="component" value="Unassembled WGS sequence"/>
</dbReference>
<sequence length="122" mass="12022">MTIALVFLLLAATLGGYLSIGYLRGTPPPAAGWMLGLVHGVVGAAGLLELVIGLERHPPPASAGVAGFGVGAEVLLGLAILLGLLVIMAAWRGKRLSGVVIGAHASVAITAIALVSAIVALG</sequence>
<evidence type="ECO:0000313" key="2">
    <source>
        <dbReference type="EMBL" id="SIQ21256.1"/>
    </source>
</evidence>
<organism evidence="2 3">
    <name type="scientific">Acidiphilium rubrum</name>
    <dbReference type="NCBI Taxonomy" id="526"/>
    <lineage>
        <taxon>Bacteria</taxon>
        <taxon>Pseudomonadati</taxon>
        <taxon>Pseudomonadota</taxon>
        <taxon>Alphaproteobacteria</taxon>
        <taxon>Acetobacterales</taxon>
        <taxon>Acidocellaceae</taxon>
        <taxon>Acidiphilium</taxon>
    </lineage>
</organism>
<keyword evidence="1" id="KW-0472">Membrane</keyword>